<dbReference type="AlphaFoldDB" id="A0A811XW44"/>
<feature type="compositionally biased region" description="Basic residues" evidence="1">
    <location>
        <begin position="62"/>
        <end position="76"/>
    </location>
</feature>
<feature type="compositionally biased region" description="Gly residues" evidence="1">
    <location>
        <begin position="45"/>
        <end position="55"/>
    </location>
</feature>
<dbReference type="EMBL" id="CAJHUB010000649">
    <property type="protein sequence ID" value="CAD7668372.1"/>
    <property type="molecule type" value="Genomic_DNA"/>
</dbReference>
<evidence type="ECO:0000313" key="3">
    <source>
        <dbReference type="Proteomes" id="UP000645828"/>
    </source>
</evidence>
<proteinExistence type="predicted"/>
<keyword evidence="3" id="KW-1185">Reference proteome</keyword>
<feature type="compositionally biased region" description="Gly residues" evidence="1">
    <location>
        <begin position="117"/>
        <end position="127"/>
    </location>
</feature>
<feature type="compositionally biased region" description="Gly residues" evidence="1">
    <location>
        <begin position="77"/>
        <end position="107"/>
    </location>
</feature>
<feature type="region of interest" description="Disordered" evidence="1">
    <location>
        <begin position="268"/>
        <end position="331"/>
    </location>
</feature>
<comment type="caution">
    <text evidence="2">The sequence shown here is derived from an EMBL/GenBank/DDBJ whole genome shotgun (WGS) entry which is preliminary data.</text>
</comment>
<accession>A0A811XW44</accession>
<feature type="region of interest" description="Disordered" evidence="1">
    <location>
        <begin position="1"/>
        <end position="166"/>
    </location>
</feature>
<gene>
    <name evidence="2" type="ORF">NYPRO_LOCUS1612</name>
</gene>
<evidence type="ECO:0000256" key="1">
    <source>
        <dbReference type="SAM" id="MobiDB-lite"/>
    </source>
</evidence>
<organism evidence="2 3">
    <name type="scientific">Nyctereutes procyonoides</name>
    <name type="common">Raccoon dog</name>
    <name type="synonym">Canis procyonoides</name>
    <dbReference type="NCBI Taxonomy" id="34880"/>
    <lineage>
        <taxon>Eukaryota</taxon>
        <taxon>Metazoa</taxon>
        <taxon>Chordata</taxon>
        <taxon>Craniata</taxon>
        <taxon>Vertebrata</taxon>
        <taxon>Euteleostomi</taxon>
        <taxon>Mammalia</taxon>
        <taxon>Eutheria</taxon>
        <taxon>Laurasiatheria</taxon>
        <taxon>Carnivora</taxon>
        <taxon>Caniformia</taxon>
        <taxon>Canidae</taxon>
        <taxon>Nyctereutes</taxon>
    </lineage>
</organism>
<name>A0A811XW44_NYCPR</name>
<protein>
    <submittedName>
        <fullName evidence="2">(raccoon dog) hypothetical protein</fullName>
    </submittedName>
</protein>
<dbReference type="Proteomes" id="UP000645828">
    <property type="component" value="Unassembled WGS sequence"/>
</dbReference>
<sequence>MVHLRLLRPPRPVAAPGRQPAPGRPRRCQATGRPRPRTALPIGGFRTGEGAGPGGRPQAPIGRRRCRSRGRRRGRGAGRGLGAARGPGDSRAGGGAAWAGGAGGAARGRGRGRGRGGGRAGGRGGGALRRVAVWADPGRRGSRARGRPGERPARGLGSRPDPDFREVTAHTAPHTAAQAQAPRKTRPRQVALHGAGLGQVPKAGAPLCWRWAAGPSSSSLSLCSGPPRCLHTSILPALRPMSVDLSGVKGRGGAGWVQSKAAAFPKGSDVVGTRMTGGGWQENQRGRSPRCGRGMSLEGSELSAPISVTTVEGREGPRQRSIHSPECSSTL</sequence>
<reference evidence="2" key="1">
    <citation type="submission" date="2020-12" db="EMBL/GenBank/DDBJ databases">
        <authorList>
            <consortium name="Molecular Ecology Group"/>
        </authorList>
    </citation>
    <scope>NUCLEOTIDE SEQUENCE</scope>
    <source>
        <strain evidence="2">TBG_1078</strain>
    </source>
</reference>
<evidence type="ECO:0000313" key="2">
    <source>
        <dbReference type="EMBL" id="CAD7668372.1"/>
    </source>
</evidence>